<dbReference type="GO" id="GO:0051287">
    <property type="term" value="F:NAD binding"/>
    <property type="evidence" value="ECO:0007669"/>
    <property type="project" value="InterPro"/>
</dbReference>
<reference evidence="13" key="2">
    <citation type="submission" date="2020-10" db="EMBL/GenBank/DDBJ databases">
        <title>Mucilaginibacter sp. nov., isolated from soil.</title>
        <authorList>
            <person name="Jeon C.O."/>
        </authorList>
    </citation>
    <scope>NUCLEOTIDE SEQUENCE</scope>
    <source>
        <strain evidence="13">R11</strain>
    </source>
</reference>
<dbReference type="PIRSF" id="PIRSF500134">
    <property type="entry name" value="UDPglc_DH_bac"/>
    <property type="match status" value="1"/>
</dbReference>
<feature type="domain" description="UDP-glucose/GDP-mannose dehydrogenase C-terminal" evidence="12">
    <location>
        <begin position="315"/>
        <end position="417"/>
    </location>
</feature>
<dbReference type="InterPro" id="IPR014027">
    <property type="entry name" value="UDP-Glc/GDP-Man_DH_C"/>
</dbReference>
<feature type="binding site" evidence="10">
    <location>
        <position position="322"/>
    </location>
    <ligand>
        <name>substrate</name>
    </ligand>
</feature>
<evidence type="ECO:0000256" key="8">
    <source>
        <dbReference type="PIRNR" id="PIRNR000124"/>
    </source>
</evidence>
<evidence type="ECO:0000256" key="9">
    <source>
        <dbReference type="PIRSR" id="PIRSR500134-1"/>
    </source>
</evidence>
<dbReference type="EMBL" id="WWEO01000038">
    <property type="protein sequence ID" value="NCD68396.1"/>
    <property type="molecule type" value="Genomic_DNA"/>
</dbReference>
<sequence length="436" mass="47675">MKIAVVGTGYVGLVTGTCLAETGNDVTCVDINVQKVEKMKAGELPIYEPGLEQLFHRNISQGRLHFTTDLASAIADAKIIFLALPTPPGGDGAADLSYVLGAAKDIAKIITDYKVIVTKSTVPVGTADKVRAVMAAETTIEYAVVSNPEFLREGVAVEDFMKPDRVVVGTTDERARKLMAELYGPYVRQGNPVIFMDERSSELTKYAANSFLATKISFMNEIANMCELVGADVDMVRRGIGADERIGKRFLFAGIGYGGSCFPKDVQALAKSAEENNYDFKILNSVMSVNEIQKKVLVEKVKKYYNGDIKGKHFALWGLAFKPETDDIREAPALYIIDELIAAGATVKAFDPEAMPNIKGVVGDKIAYGNNPYDTLENADALLILTEWSLFRTPDFDKLSSALKAKVVFDGRNLYDLEKMIDCGFYYNSIGRKVVG</sequence>
<evidence type="ECO:0000256" key="11">
    <source>
        <dbReference type="PIRSR" id="PIRSR500134-3"/>
    </source>
</evidence>
<feature type="binding site" evidence="11">
    <location>
        <position position="121"/>
    </location>
    <ligand>
        <name>NAD(+)</name>
        <dbReference type="ChEBI" id="CHEBI:57540"/>
    </ligand>
</feature>
<dbReference type="SMART" id="SM00984">
    <property type="entry name" value="UDPG_MGDP_dh_C"/>
    <property type="match status" value="1"/>
</dbReference>
<evidence type="ECO:0000259" key="12">
    <source>
        <dbReference type="SMART" id="SM00984"/>
    </source>
</evidence>
<evidence type="ECO:0000256" key="10">
    <source>
        <dbReference type="PIRSR" id="PIRSR500134-2"/>
    </source>
</evidence>
<evidence type="ECO:0000256" key="5">
    <source>
        <dbReference type="ARBA" id="ARBA00023002"/>
    </source>
</evidence>
<dbReference type="SUPFAM" id="SSF51735">
    <property type="entry name" value="NAD(P)-binding Rossmann-fold domains"/>
    <property type="match status" value="1"/>
</dbReference>
<comment type="caution">
    <text evidence="13">The sequence shown here is derived from an EMBL/GenBank/DDBJ whole genome shotgun (WGS) entry which is preliminary data.</text>
</comment>
<comment type="catalytic activity">
    <reaction evidence="7 8">
        <text>UDP-alpha-D-glucose + 2 NAD(+) + H2O = UDP-alpha-D-glucuronate + 2 NADH + 3 H(+)</text>
        <dbReference type="Rhea" id="RHEA:23596"/>
        <dbReference type="ChEBI" id="CHEBI:15377"/>
        <dbReference type="ChEBI" id="CHEBI:15378"/>
        <dbReference type="ChEBI" id="CHEBI:57540"/>
        <dbReference type="ChEBI" id="CHEBI:57945"/>
        <dbReference type="ChEBI" id="CHEBI:58052"/>
        <dbReference type="ChEBI" id="CHEBI:58885"/>
        <dbReference type="EC" id="1.1.1.22"/>
    </reaction>
</comment>
<keyword evidence="6 8" id="KW-0520">NAD</keyword>
<feature type="binding site" evidence="10">
    <location>
        <position position="258"/>
    </location>
    <ligand>
        <name>substrate</name>
    </ligand>
</feature>
<feature type="binding site" evidence="11">
    <location>
        <position position="153"/>
    </location>
    <ligand>
        <name>NAD(+)</name>
        <dbReference type="ChEBI" id="CHEBI:57540"/>
    </ligand>
</feature>
<evidence type="ECO:0000313" key="14">
    <source>
        <dbReference type="Proteomes" id="UP000638732"/>
    </source>
</evidence>
<feature type="binding site" evidence="11">
    <location>
        <position position="35"/>
    </location>
    <ligand>
        <name>NAD(+)</name>
        <dbReference type="ChEBI" id="CHEBI:57540"/>
    </ligand>
</feature>
<dbReference type="GO" id="GO:0003979">
    <property type="term" value="F:UDP-glucose 6-dehydrogenase activity"/>
    <property type="evidence" value="ECO:0007669"/>
    <property type="project" value="UniProtKB-EC"/>
</dbReference>
<evidence type="ECO:0000313" key="13">
    <source>
        <dbReference type="EMBL" id="NCD68396.1"/>
    </source>
</evidence>
<dbReference type="SUPFAM" id="SSF52413">
    <property type="entry name" value="UDP-glucose/GDP-mannose dehydrogenase C-terminal domain"/>
    <property type="match status" value="1"/>
</dbReference>
<evidence type="ECO:0000256" key="2">
    <source>
        <dbReference type="ARBA" id="ARBA00006601"/>
    </source>
</evidence>
<dbReference type="EC" id="1.1.1.22" evidence="3 8"/>
<evidence type="ECO:0000256" key="6">
    <source>
        <dbReference type="ARBA" id="ARBA00023027"/>
    </source>
</evidence>
<dbReference type="InterPro" id="IPR017476">
    <property type="entry name" value="UDP-Glc/GDP-Man"/>
</dbReference>
<dbReference type="SUPFAM" id="SSF48179">
    <property type="entry name" value="6-phosphogluconate dehydrogenase C-terminal domain-like"/>
    <property type="match status" value="1"/>
</dbReference>
<evidence type="ECO:0000256" key="4">
    <source>
        <dbReference type="ARBA" id="ARBA00015132"/>
    </source>
</evidence>
<dbReference type="Gene3D" id="1.20.5.100">
    <property type="entry name" value="Cytochrome c1, transmembrane anchor, C-terminal"/>
    <property type="match status" value="1"/>
</dbReference>
<keyword evidence="5 8" id="KW-0560">Oxidoreductase</keyword>
<dbReference type="Pfam" id="PF03721">
    <property type="entry name" value="UDPG_MGDP_dh_N"/>
    <property type="match status" value="1"/>
</dbReference>
<evidence type="ECO:0000256" key="3">
    <source>
        <dbReference type="ARBA" id="ARBA00012954"/>
    </source>
</evidence>
<dbReference type="InterPro" id="IPR008927">
    <property type="entry name" value="6-PGluconate_DH-like_C_sf"/>
</dbReference>
<dbReference type="GO" id="GO:0000271">
    <property type="term" value="P:polysaccharide biosynthetic process"/>
    <property type="evidence" value="ECO:0007669"/>
    <property type="project" value="InterPro"/>
</dbReference>
<feature type="binding site" evidence="10">
    <location>
        <position position="205"/>
    </location>
    <ligand>
        <name>substrate</name>
    </ligand>
</feature>
<feature type="binding site" evidence="11">
    <location>
        <position position="30"/>
    </location>
    <ligand>
        <name>NAD(+)</name>
        <dbReference type="ChEBI" id="CHEBI:57540"/>
    </ligand>
</feature>
<protein>
    <recommendedName>
        <fullName evidence="4 8">UDP-glucose 6-dehydrogenase</fullName>
        <ecNumber evidence="3 8">1.1.1.22</ecNumber>
    </recommendedName>
</protein>
<feature type="binding site" evidence="11">
    <location>
        <position position="86"/>
    </location>
    <ligand>
        <name>NAD(+)</name>
        <dbReference type="ChEBI" id="CHEBI:57540"/>
    </ligand>
</feature>
<dbReference type="NCBIfam" id="TIGR03026">
    <property type="entry name" value="NDP-sugDHase"/>
    <property type="match status" value="1"/>
</dbReference>
<evidence type="ECO:0000256" key="1">
    <source>
        <dbReference type="ARBA" id="ARBA00004701"/>
    </source>
</evidence>
<keyword evidence="14" id="KW-1185">Reference proteome</keyword>
<reference evidence="13" key="1">
    <citation type="submission" date="2020-01" db="EMBL/GenBank/DDBJ databases">
        <authorList>
            <person name="Seo Y.L."/>
        </authorList>
    </citation>
    <scope>NUCLEOTIDE SEQUENCE</scope>
    <source>
        <strain evidence="13">R11</strain>
    </source>
</reference>
<dbReference type="Pfam" id="PF00984">
    <property type="entry name" value="UDPG_MGDP_dh"/>
    <property type="match status" value="1"/>
</dbReference>
<dbReference type="AlphaFoldDB" id="A0A966DSJ6"/>
<accession>A0A966DSJ6</accession>
<dbReference type="PANTHER" id="PTHR43750">
    <property type="entry name" value="UDP-GLUCOSE 6-DEHYDROGENASE TUAD"/>
    <property type="match status" value="1"/>
</dbReference>
<feature type="binding site" evidence="11">
    <location>
        <position position="264"/>
    </location>
    <ligand>
        <name>NAD(+)</name>
        <dbReference type="ChEBI" id="CHEBI:57540"/>
    </ligand>
</feature>
<dbReference type="Proteomes" id="UP000638732">
    <property type="component" value="Unassembled WGS sequence"/>
</dbReference>
<dbReference type="PANTHER" id="PTHR43750:SF3">
    <property type="entry name" value="UDP-GLUCOSE 6-DEHYDROGENASE TUAD"/>
    <property type="match status" value="1"/>
</dbReference>
<feature type="binding site" evidence="10">
    <location>
        <begin position="150"/>
        <end position="153"/>
    </location>
    <ligand>
        <name>substrate</name>
    </ligand>
</feature>
<dbReference type="InterPro" id="IPR036220">
    <property type="entry name" value="UDP-Glc/GDP-Man_DH_C_sf"/>
</dbReference>
<dbReference type="InterPro" id="IPR014026">
    <property type="entry name" value="UDP-Glc/GDP-Man_DH_dimer"/>
</dbReference>
<dbReference type="PIRSF" id="PIRSF000124">
    <property type="entry name" value="UDPglc_GDPman_dh"/>
    <property type="match status" value="1"/>
</dbReference>
<dbReference type="Pfam" id="PF03720">
    <property type="entry name" value="UDPG_MGDP_dh_C"/>
    <property type="match status" value="1"/>
</dbReference>
<organism evidence="13 14">
    <name type="scientific">Mucilaginibacter agri</name>
    <dbReference type="NCBI Taxonomy" id="2695265"/>
    <lineage>
        <taxon>Bacteria</taxon>
        <taxon>Pseudomonadati</taxon>
        <taxon>Bacteroidota</taxon>
        <taxon>Sphingobacteriia</taxon>
        <taxon>Sphingobacteriales</taxon>
        <taxon>Sphingobacteriaceae</taxon>
        <taxon>Mucilaginibacter</taxon>
    </lineage>
</organism>
<feature type="binding site" evidence="10">
    <location>
        <begin position="250"/>
        <end position="254"/>
    </location>
    <ligand>
        <name>substrate</name>
    </ligand>
</feature>
<dbReference type="InterPro" id="IPR028357">
    <property type="entry name" value="UDPglc_DH_bac"/>
</dbReference>
<comment type="similarity">
    <text evidence="2 8">Belongs to the UDP-glucose/GDP-mannose dehydrogenase family.</text>
</comment>
<evidence type="ECO:0000256" key="7">
    <source>
        <dbReference type="ARBA" id="ARBA00047473"/>
    </source>
</evidence>
<feature type="active site" description="Nucleophile" evidence="9">
    <location>
        <position position="261"/>
    </location>
</feature>
<feature type="binding site" evidence="11">
    <location>
        <position position="329"/>
    </location>
    <ligand>
        <name>NAD(+)</name>
        <dbReference type="ChEBI" id="CHEBI:57540"/>
    </ligand>
</feature>
<dbReference type="RefSeq" id="WP_166584423.1">
    <property type="nucleotide sequence ID" value="NZ_WWEO01000038.1"/>
</dbReference>
<comment type="pathway">
    <text evidence="1">Nucleotide-sugar biosynthesis; UDP-alpha-D-glucuronate biosynthesis; UDP-alpha-D-glucuronate from UDP-alpha-D-glucose: step 1/1.</text>
</comment>
<name>A0A966DSJ6_9SPHI</name>
<dbReference type="Gene3D" id="3.40.50.720">
    <property type="entry name" value="NAD(P)-binding Rossmann-like Domain"/>
    <property type="match status" value="2"/>
</dbReference>
<dbReference type="InterPro" id="IPR001732">
    <property type="entry name" value="UDP-Glc/GDP-Man_DH_N"/>
</dbReference>
<proteinExistence type="inferred from homology"/>
<gene>
    <name evidence="13" type="ORF">GSY63_03420</name>
</gene>
<dbReference type="InterPro" id="IPR036291">
    <property type="entry name" value="NAD(P)-bd_dom_sf"/>
</dbReference>